<feature type="compositionally biased region" description="Basic and acidic residues" evidence="3">
    <location>
        <begin position="750"/>
        <end position="761"/>
    </location>
</feature>
<dbReference type="Pfam" id="PF00098">
    <property type="entry name" value="zf-CCHC"/>
    <property type="match status" value="1"/>
</dbReference>
<dbReference type="SMART" id="SM00343">
    <property type="entry name" value="ZnF_C2HC"/>
    <property type="match status" value="1"/>
</dbReference>
<feature type="coiled-coil region" evidence="2">
    <location>
        <begin position="465"/>
        <end position="499"/>
    </location>
</feature>
<feature type="coiled-coil region" evidence="2">
    <location>
        <begin position="165"/>
        <end position="206"/>
    </location>
</feature>
<feature type="coiled-coil region" evidence="2">
    <location>
        <begin position="583"/>
        <end position="617"/>
    </location>
</feature>
<dbReference type="AlphaFoldDB" id="A0A388M2M4"/>
<accession>A0A388M2M4</accession>
<dbReference type="InterPro" id="IPR001878">
    <property type="entry name" value="Znf_CCHC"/>
</dbReference>
<feature type="coiled-coil region" evidence="2">
    <location>
        <begin position="58"/>
        <end position="102"/>
    </location>
</feature>
<sequence length="786" mass="90927">MGCYTCGQDGHFVRDCPQRAGAAANNNNNNSNNYNNGYQRYNGLTWQQKKDVEDIAWMRELCADIAKHKKEREEQEKEQERLRIEEDRRKKEEEQHRQIERQAEIRDARLMAAMTSQHKAQHDKLAMQMDEVRSRIHTRDTQREDTKKLRGEVFKLERELAKEDSPKKEEELRRKLVQLRKLKEERDLARVRKKTMEAEIESQKKNPIIDNETLIAGWQDITRNGAGNNVVDFCMNMRSYLRTKSMAELQCLCGEENMEYVTREKAIKSLISNKMQEKILRGNAGSAVGPNPEVGDVVKEKIGDLKMSEEITAIVRRHVRVVWIQKQTVGDVLHNHREYARSNGSICVCADCPFPLVEGHVQCGLSELGAPDFLLNARNIPPQRTKEVRRGIMAAILDGLEEIFRGAGRTLTVHKMEFELCVEEQDVPREDNYQLLLDWKRRLRGLRLWRRVASIKARHDAEIAREKLKKEGEEKLKKEKDEEEKRLRKQKDREELQKMIGETLEVRLKGTGVSEIPKNPNGEVEKLRAEIEEMKRAQVAARSGGSLESDEVHRLRMEIALLKRRLSTGRKDDGDRRSAAVREDAWRNVQESYEQRMATLEEQVTILRRMKDDAVNEAEAWKLEAQRPGNKRGGVTIGVTPGTRARVRSRCTPTQTIAPPKKMMLEEYRDFVQLHEDEVNLLKDMRSKEVQRRKEAEEEAERVKEQLARLEIERADKHKTTATCLRARLEAAIDDDVGPSSRGKRHASVSKKDTMRSDRTTNEGSFAQGKSSPLETFEEGCHFGDM</sequence>
<evidence type="ECO:0000256" key="1">
    <source>
        <dbReference type="PROSITE-ProRule" id="PRU00047"/>
    </source>
</evidence>
<dbReference type="Proteomes" id="UP000265515">
    <property type="component" value="Unassembled WGS sequence"/>
</dbReference>
<feature type="domain" description="CCHC-type" evidence="4">
    <location>
        <begin position="3"/>
        <end position="18"/>
    </location>
</feature>
<feature type="region of interest" description="Disordered" evidence="3">
    <location>
        <begin position="732"/>
        <end position="786"/>
    </location>
</feature>
<keyword evidence="2" id="KW-0175">Coiled coil</keyword>
<proteinExistence type="predicted"/>
<gene>
    <name evidence="5" type="ORF">CBR_g48283</name>
</gene>
<keyword evidence="6" id="KW-1185">Reference proteome</keyword>
<evidence type="ECO:0000313" key="6">
    <source>
        <dbReference type="Proteomes" id="UP000265515"/>
    </source>
</evidence>
<feature type="coiled-coil region" evidence="2">
    <location>
        <begin position="679"/>
        <end position="720"/>
    </location>
</feature>
<evidence type="ECO:0000313" key="5">
    <source>
        <dbReference type="EMBL" id="GBG88755.1"/>
    </source>
</evidence>
<evidence type="ECO:0000256" key="2">
    <source>
        <dbReference type="SAM" id="Coils"/>
    </source>
</evidence>
<dbReference type="SUPFAM" id="SSF57756">
    <property type="entry name" value="Retrovirus zinc finger-like domains"/>
    <property type="match status" value="1"/>
</dbReference>
<organism evidence="5 6">
    <name type="scientific">Chara braunii</name>
    <name type="common">Braun's stonewort</name>
    <dbReference type="NCBI Taxonomy" id="69332"/>
    <lineage>
        <taxon>Eukaryota</taxon>
        <taxon>Viridiplantae</taxon>
        <taxon>Streptophyta</taxon>
        <taxon>Charophyceae</taxon>
        <taxon>Charales</taxon>
        <taxon>Characeae</taxon>
        <taxon>Chara</taxon>
    </lineage>
</organism>
<dbReference type="GO" id="GO:0003676">
    <property type="term" value="F:nucleic acid binding"/>
    <property type="evidence" value="ECO:0007669"/>
    <property type="project" value="InterPro"/>
</dbReference>
<evidence type="ECO:0000256" key="3">
    <source>
        <dbReference type="SAM" id="MobiDB-lite"/>
    </source>
</evidence>
<comment type="caution">
    <text evidence="5">The sequence shown here is derived from an EMBL/GenBank/DDBJ whole genome shotgun (WGS) entry which is preliminary data.</text>
</comment>
<keyword evidence="1" id="KW-0479">Metal-binding</keyword>
<dbReference type="InterPro" id="IPR036875">
    <property type="entry name" value="Znf_CCHC_sf"/>
</dbReference>
<dbReference type="PROSITE" id="PS50158">
    <property type="entry name" value="ZF_CCHC"/>
    <property type="match status" value="1"/>
</dbReference>
<dbReference type="GO" id="GO:0008270">
    <property type="term" value="F:zinc ion binding"/>
    <property type="evidence" value="ECO:0007669"/>
    <property type="project" value="UniProtKB-KW"/>
</dbReference>
<dbReference type="Gene3D" id="4.10.60.10">
    <property type="entry name" value="Zinc finger, CCHC-type"/>
    <property type="match status" value="1"/>
</dbReference>
<protein>
    <recommendedName>
        <fullName evidence="4">CCHC-type domain-containing protein</fullName>
    </recommendedName>
</protein>
<keyword evidence="1" id="KW-0862">Zinc</keyword>
<evidence type="ECO:0000259" key="4">
    <source>
        <dbReference type="PROSITE" id="PS50158"/>
    </source>
</evidence>
<dbReference type="EMBL" id="BFEA01000692">
    <property type="protein sequence ID" value="GBG88755.1"/>
    <property type="molecule type" value="Genomic_DNA"/>
</dbReference>
<reference evidence="5 6" key="1">
    <citation type="journal article" date="2018" name="Cell">
        <title>The Chara Genome: Secondary Complexity and Implications for Plant Terrestrialization.</title>
        <authorList>
            <person name="Nishiyama T."/>
            <person name="Sakayama H."/>
            <person name="Vries J.D."/>
            <person name="Buschmann H."/>
            <person name="Saint-Marcoux D."/>
            <person name="Ullrich K.K."/>
            <person name="Haas F.B."/>
            <person name="Vanderstraeten L."/>
            <person name="Becker D."/>
            <person name="Lang D."/>
            <person name="Vosolsobe S."/>
            <person name="Rombauts S."/>
            <person name="Wilhelmsson P.K.I."/>
            <person name="Janitza P."/>
            <person name="Kern R."/>
            <person name="Heyl A."/>
            <person name="Rumpler F."/>
            <person name="Villalobos L.I.A.C."/>
            <person name="Clay J.M."/>
            <person name="Skokan R."/>
            <person name="Toyoda A."/>
            <person name="Suzuki Y."/>
            <person name="Kagoshima H."/>
            <person name="Schijlen E."/>
            <person name="Tajeshwar N."/>
            <person name="Catarino B."/>
            <person name="Hetherington A.J."/>
            <person name="Saltykova A."/>
            <person name="Bonnot C."/>
            <person name="Breuninger H."/>
            <person name="Symeonidi A."/>
            <person name="Radhakrishnan G.V."/>
            <person name="Van Nieuwerburgh F."/>
            <person name="Deforce D."/>
            <person name="Chang C."/>
            <person name="Karol K.G."/>
            <person name="Hedrich R."/>
            <person name="Ulvskov P."/>
            <person name="Glockner G."/>
            <person name="Delwiche C.F."/>
            <person name="Petrasek J."/>
            <person name="Van de Peer Y."/>
            <person name="Friml J."/>
            <person name="Beilby M."/>
            <person name="Dolan L."/>
            <person name="Kohara Y."/>
            <person name="Sugano S."/>
            <person name="Fujiyama A."/>
            <person name="Delaux P.-M."/>
            <person name="Quint M."/>
            <person name="TheiBen G."/>
            <person name="Hagemann M."/>
            <person name="Harholt J."/>
            <person name="Dunand C."/>
            <person name="Zachgo S."/>
            <person name="Langdale J."/>
            <person name="Maumus F."/>
            <person name="Straeten D.V.D."/>
            <person name="Gould S.B."/>
            <person name="Rensing S.A."/>
        </authorList>
    </citation>
    <scope>NUCLEOTIDE SEQUENCE [LARGE SCALE GENOMIC DNA]</scope>
    <source>
        <strain evidence="5 6">S276</strain>
    </source>
</reference>
<name>A0A388M2M4_CHABU</name>
<keyword evidence="1" id="KW-0863">Zinc-finger</keyword>
<feature type="compositionally biased region" description="Polar residues" evidence="3">
    <location>
        <begin position="762"/>
        <end position="774"/>
    </location>
</feature>
<dbReference type="Gramene" id="GBG88755">
    <property type="protein sequence ID" value="GBG88755"/>
    <property type="gene ID" value="CBR_g48283"/>
</dbReference>